<dbReference type="AlphaFoldDB" id="A0A6P8ICC3"/>
<name>A0A6P8ICC3_ACTTE</name>
<keyword evidence="1" id="KW-1133">Transmembrane helix</keyword>
<feature type="transmembrane region" description="Helical" evidence="1">
    <location>
        <begin position="27"/>
        <end position="50"/>
    </location>
</feature>
<dbReference type="RefSeq" id="XP_031565181.1">
    <property type="nucleotide sequence ID" value="XM_031709321.1"/>
</dbReference>
<feature type="transmembrane region" description="Helical" evidence="1">
    <location>
        <begin position="70"/>
        <end position="89"/>
    </location>
</feature>
<proteinExistence type="predicted"/>
<feature type="transmembrane region" description="Helical" evidence="1">
    <location>
        <begin position="133"/>
        <end position="154"/>
    </location>
</feature>
<evidence type="ECO:0000256" key="1">
    <source>
        <dbReference type="SAM" id="Phobius"/>
    </source>
</evidence>
<evidence type="ECO:0000313" key="3">
    <source>
        <dbReference type="RefSeq" id="XP_031565181.1"/>
    </source>
</evidence>
<dbReference type="KEGG" id="aten:116300445"/>
<dbReference type="PANTHER" id="PTHR12242">
    <property type="entry name" value="OS02G0130600 PROTEIN-RELATED"/>
    <property type="match status" value="1"/>
</dbReference>
<keyword evidence="1" id="KW-0812">Transmembrane</keyword>
<dbReference type="InParanoid" id="A0A6P8ICC3"/>
<dbReference type="GO" id="GO:0016020">
    <property type="term" value="C:membrane"/>
    <property type="evidence" value="ECO:0007669"/>
    <property type="project" value="TreeGrafter"/>
</dbReference>
<gene>
    <name evidence="3" type="primary">LOC116300445</name>
</gene>
<keyword evidence="2" id="KW-1185">Reference proteome</keyword>
<protein>
    <submittedName>
        <fullName evidence="3">Uncharacterized protein LOC116300445</fullName>
    </submittedName>
</protein>
<reference evidence="3" key="1">
    <citation type="submission" date="2025-08" db="UniProtKB">
        <authorList>
            <consortium name="RefSeq"/>
        </authorList>
    </citation>
    <scope>IDENTIFICATION</scope>
    <source>
        <tissue evidence="3">Tentacle</tissue>
    </source>
</reference>
<sequence>MLLKQELSIENFKLSYKRTNDFVESKWFPVQIVIVYRGFLALVCLTWIAYAAATSPINVKTFFYLTNWTYTTITTYFILSTTLTILHYTQGTKKHQHHRLINQPELYSQREKEQDTDDEVSDEENNLKWYHRFVWILLNISSNMSLCIVSPFVFGL</sequence>
<dbReference type="PANTHER" id="PTHR12242:SF1">
    <property type="entry name" value="MYND-TYPE DOMAIN-CONTAINING PROTEIN"/>
    <property type="match status" value="1"/>
</dbReference>
<keyword evidence="1" id="KW-0472">Membrane</keyword>
<evidence type="ECO:0000313" key="2">
    <source>
        <dbReference type="Proteomes" id="UP000515163"/>
    </source>
</evidence>
<dbReference type="Proteomes" id="UP000515163">
    <property type="component" value="Unplaced"/>
</dbReference>
<organism evidence="2 3">
    <name type="scientific">Actinia tenebrosa</name>
    <name type="common">Australian red waratah sea anemone</name>
    <dbReference type="NCBI Taxonomy" id="6105"/>
    <lineage>
        <taxon>Eukaryota</taxon>
        <taxon>Metazoa</taxon>
        <taxon>Cnidaria</taxon>
        <taxon>Anthozoa</taxon>
        <taxon>Hexacorallia</taxon>
        <taxon>Actiniaria</taxon>
        <taxon>Actiniidae</taxon>
        <taxon>Actinia</taxon>
    </lineage>
</organism>
<accession>A0A6P8ICC3</accession>
<dbReference type="GeneID" id="116300445"/>